<evidence type="ECO:0000313" key="4">
    <source>
        <dbReference type="Proteomes" id="UP001321479"/>
    </source>
</evidence>
<organism evidence="3 4">
    <name type="scientific">Cotonvirus japonicus</name>
    <dbReference type="NCBI Taxonomy" id="2811091"/>
    <lineage>
        <taxon>Viruses</taxon>
        <taxon>Varidnaviria</taxon>
        <taxon>Bamfordvirae</taxon>
        <taxon>Nucleocytoviricota</taxon>
        <taxon>Megaviricetes</taxon>
        <taxon>Imitervirales</taxon>
        <taxon>Mimiviridae</taxon>
        <taxon>Megamimivirinae</taxon>
        <taxon>Cotonvirus</taxon>
        <taxon>Cotonvirus japonicum</taxon>
    </lineage>
</organism>
<keyword evidence="1" id="KW-0677">Repeat</keyword>
<dbReference type="RefSeq" id="YP_010842140.1">
    <property type="nucleotide sequence ID" value="NC_079139.1"/>
</dbReference>
<dbReference type="SMART" id="SM00248">
    <property type="entry name" value="ANK"/>
    <property type="match status" value="5"/>
</dbReference>
<keyword evidence="2" id="KW-0040">ANK repeat</keyword>
<dbReference type="Proteomes" id="UP001321479">
    <property type="component" value="Segment"/>
</dbReference>
<proteinExistence type="predicted"/>
<evidence type="ECO:0000313" key="3">
    <source>
        <dbReference type="EMBL" id="BCS83532.1"/>
    </source>
</evidence>
<sequence length="429" mass="50226">MFKTYNYNKNYTCCDKIKCKYFTKFMFAILHERSDAKCKLYINKILSRKNTLDICNELGWTALMLASANSSTKSSNETVKLLLEANFKNKINDAFYYSCLYSGTTSNIETVKLLLKYGANINYIYEPINLITSLNVCIYHAKRDILEKYKSTIVNLSDNNKQTSSIKTIKLLLNLGADVNIKQSDGFNSLMLATCYLNDIDIFKLVLEKTNDINETNNNGWSALMMAAACHYTEKLSLLIKKGSDVNLTNNEHTTSLFIAAELYYFNKRLIYYKNRLTIDHSIFSTITSPINRIYSKIQFEINNFCFPEKQKTIMMLLRNGTNPLFKDEYSCTFLDYLDESSVEFYQNYIDHLNNQSKIIYHNQKKIIHKANKMLYHPNSLRSILLYIKLYQPHNLSFKNFTKNFLDYFMIYDQISFEFKMSHEIAFMD</sequence>
<protein>
    <submittedName>
        <fullName evidence="3">Ankyrin repeat-containing protein</fullName>
    </submittedName>
</protein>
<dbReference type="PANTHER" id="PTHR24189">
    <property type="entry name" value="MYOTROPHIN"/>
    <property type="match status" value="1"/>
</dbReference>
<dbReference type="InterPro" id="IPR036770">
    <property type="entry name" value="Ankyrin_rpt-contain_sf"/>
</dbReference>
<evidence type="ECO:0000256" key="1">
    <source>
        <dbReference type="ARBA" id="ARBA00022737"/>
    </source>
</evidence>
<accession>A0ABM7NTN0</accession>
<keyword evidence="4" id="KW-1185">Reference proteome</keyword>
<evidence type="ECO:0000256" key="2">
    <source>
        <dbReference type="ARBA" id="ARBA00023043"/>
    </source>
</evidence>
<dbReference type="Gene3D" id="1.25.40.20">
    <property type="entry name" value="Ankyrin repeat-containing domain"/>
    <property type="match status" value="2"/>
</dbReference>
<dbReference type="EMBL" id="AP024483">
    <property type="protein sequence ID" value="BCS83532.1"/>
    <property type="molecule type" value="Genomic_DNA"/>
</dbReference>
<dbReference type="InterPro" id="IPR002110">
    <property type="entry name" value="Ankyrin_rpt"/>
</dbReference>
<dbReference type="GeneID" id="80558737"/>
<dbReference type="PROSITE" id="PS50088">
    <property type="entry name" value="ANK_REPEAT"/>
    <property type="match status" value="1"/>
</dbReference>
<reference evidence="3 4" key="1">
    <citation type="submission" date="2021-02" db="EMBL/GenBank/DDBJ databases">
        <title>Cotonvirus japonicus, which uses Golgi apparatus of host cells for its virion factory, phylogenetically links tailed tupanvirus and icosahedral mimivirus.</title>
        <authorList>
            <person name="Takahashi H."/>
            <person name="Fukaya S."/>
            <person name="Song C."/>
            <person name="Murata K."/>
            <person name="Takemura M."/>
        </authorList>
    </citation>
    <scope>NUCLEOTIDE SEQUENCE [LARGE SCALE GENOMIC DNA]</scope>
</reference>
<dbReference type="PROSITE" id="PS50297">
    <property type="entry name" value="ANK_REP_REGION"/>
    <property type="match status" value="1"/>
</dbReference>
<dbReference type="Pfam" id="PF12796">
    <property type="entry name" value="Ank_2"/>
    <property type="match status" value="2"/>
</dbReference>
<dbReference type="SUPFAM" id="SSF48403">
    <property type="entry name" value="Ankyrin repeat"/>
    <property type="match status" value="1"/>
</dbReference>
<name>A0ABM7NTN0_9VIRU</name>
<dbReference type="InterPro" id="IPR050745">
    <property type="entry name" value="Multifunctional_regulatory"/>
</dbReference>